<dbReference type="Proteomes" id="UP000481043">
    <property type="component" value="Unassembled WGS sequence"/>
</dbReference>
<comment type="similarity">
    <text evidence="6">Belongs to the TVP38/TMEM64 family.</text>
</comment>
<evidence type="ECO:0000259" key="7">
    <source>
        <dbReference type="Pfam" id="PF09335"/>
    </source>
</evidence>
<dbReference type="Pfam" id="PF09335">
    <property type="entry name" value="VTT_dom"/>
    <property type="match status" value="1"/>
</dbReference>
<reference evidence="8 9" key="1">
    <citation type="submission" date="2020-02" db="EMBL/GenBank/DDBJ databases">
        <title>Bacillus aquiflavi sp. nov., isolated from yellow water of strong flavor Chinese baijiu in Yibin region of China.</title>
        <authorList>
            <person name="Xie J."/>
        </authorList>
    </citation>
    <scope>NUCLEOTIDE SEQUENCE [LARGE SCALE GENOMIC DNA]</scope>
    <source>
        <strain evidence="8 9">SA4</strain>
    </source>
</reference>
<evidence type="ECO:0000313" key="9">
    <source>
        <dbReference type="Proteomes" id="UP000481043"/>
    </source>
</evidence>
<comment type="caution">
    <text evidence="6">Lacks conserved residue(s) required for the propagation of feature annotation.</text>
</comment>
<evidence type="ECO:0000256" key="4">
    <source>
        <dbReference type="ARBA" id="ARBA00022989"/>
    </source>
</evidence>
<organism evidence="8 9">
    <name type="scientific">Bacillus mesophilus</name>
    <dbReference type="NCBI Taxonomy" id="1808955"/>
    <lineage>
        <taxon>Bacteria</taxon>
        <taxon>Bacillati</taxon>
        <taxon>Bacillota</taxon>
        <taxon>Bacilli</taxon>
        <taxon>Bacillales</taxon>
        <taxon>Bacillaceae</taxon>
        <taxon>Bacillus</taxon>
    </lineage>
</organism>
<protein>
    <recommendedName>
        <fullName evidence="6">TVP38/TMEM64 family membrane protein</fullName>
    </recommendedName>
</protein>
<proteinExistence type="inferred from homology"/>
<dbReference type="AlphaFoldDB" id="A0A6M0Q7Y6"/>
<dbReference type="PANTHER" id="PTHR12677">
    <property type="entry name" value="GOLGI APPARATUS MEMBRANE PROTEIN TVP38-RELATED"/>
    <property type="match status" value="1"/>
</dbReference>
<keyword evidence="5 6" id="KW-0472">Membrane</keyword>
<feature type="transmembrane region" description="Helical" evidence="6">
    <location>
        <begin position="140"/>
        <end position="173"/>
    </location>
</feature>
<evidence type="ECO:0000256" key="6">
    <source>
        <dbReference type="RuleBase" id="RU366058"/>
    </source>
</evidence>
<evidence type="ECO:0000313" key="8">
    <source>
        <dbReference type="EMBL" id="NEY71859.1"/>
    </source>
</evidence>
<comment type="subcellular location">
    <subcellularLocation>
        <location evidence="1 6">Cell membrane</location>
        <topology evidence="1 6">Multi-pass membrane protein</topology>
    </subcellularLocation>
</comment>
<dbReference type="InterPro" id="IPR032816">
    <property type="entry name" value="VTT_dom"/>
</dbReference>
<comment type="caution">
    <text evidence="8">The sequence shown here is derived from an EMBL/GenBank/DDBJ whole genome shotgun (WGS) entry which is preliminary data.</text>
</comment>
<evidence type="ECO:0000256" key="3">
    <source>
        <dbReference type="ARBA" id="ARBA00022692"/>
    </source>
</evidence>
<dbReference type="PANTHER" id="PTHR12677:SF59">
    <property type="entry name" value="GOLGI APPARATUS MEMBRANE PROTEIN TVP38-RELATED"/>
    <property type="match status" value="1"/>
</dbReference>
<evidence type="ECO:0000256" key="5">
    <source>
        <dbReference type="ARBA" id="ARBA00023136"/>
    </source>
</evidence>
<accession>A0A6M0Q7Y6</accession>
<keyword evidence="2 6" id="KW-1003">Cell membrane</keyword>
<name>A0A6M0Q7Y6_9BACI</name>
<dbReference type="EMBL" id="JAAIWM010000002">
    <property type="protein sequence ID" value="NEY71859.1"/>
    <property type="molecule type" value="Genomic_DNA"/>
</dbReference>
<keyword evidence="9" id="KW-1185">Reference proteome</keyword>
<gene>
    <name evidence="8" type="ORF">G4D63_08880</name>
</gene>
<dbReference type="GO" id="GO:0005886">
    <property type="term" value="C:plasma membrane"/>
    <property type="evidence" value="ECO:0007669"/>
    <property type="project" value="UniProtKB-SubCell"/>
</dbReference>
<feature type="domain" description="VTT" evidence="7">
    <location>
        <begin position="35"/>
        <end position="149"/>
    </location>
</feature>
<dbReference type="RefSeq" id="WP_163179280.1">
    <property type="nucleotide sequence ID" value="NZ_JAAIWM010000002.1"/>
</dbReference>
<dbReference type="InterPro" id="IPR015414">
    <property type="entry name" value="TMEM64"/>
</dbReference>
<keyword evidence="4 6" id="KW-1133">Transmembrane helix</keyword>
<feature type="transmembrane region" description="Helical" evidence="6">
    <location>
        <begin position="6"/>
        <end position="26"/>
    </location>
</feature>
<keyword evidence="3 6" id="KW-0812">Transmembrane</keyword>
<feature type="transmembrane region" description="Helical" evidence="6">
    <location>
        <begin position="58"/>
        <end position="75"/>
    </location>
</feature>
<evidence type="ECO:0000256" key="1">
    <source>
        <dbReference type="ARBA" id="ARBA00004651"/>
    </source>
</evidence>
<evidence type="ECO:0000256" key="2">
    <source>
        <dbReference type="ARBA" id="ARBA00022475"/>
    </source>
</evidence>
<sequence length="191" mass="22134">MDQTMTMLFAFLESSGIWAPIVFILFHSLRQFLFLPVTVLCLVGGILFGTILGSIYSLVGLTLSCILFYFFHQTMPKTFGKIQRMKEKWLGDRVSFTYGQIALLRCVPFMQYHLLSLIMLERKKNLFSFTKKSFLTNIPLAILYTFFGQSISTLSLSIIIGILATFTILFYVLREKQIRIKWKEFFVEKAS</sequence>